<organism evidence="1">
    <name type="scientific">viral metagenome</name>
    <dbReference type="NCBI Taxonomy" id="1070528"/>
    <lineage>
        <taxon>unclassified sequences</taxon>
        <taxon>metagenomes</taxon>
        <taxon>organismal metagenomes</taxon>
    </lineage>
</organism>
<evidence type="ECO:0000313" key="1">
    <source>
        <dbReference type="EMBL" id="QHT80329.1"/>
    </source>
</evidence>
<sequence>MSQIGYALHCDLLFTVRIPEIEQDVEMVNHLKNGDKIFISVIPGELTIDLNRLKQILIQKKTKVIFYLMYEPIIPENVLQFLFPVAAGFFINNNVYEHPLIHCMPIGIRDCEKVVPNHRGFSHDFLFNEGLKTVEKEILCLLCFSYTHDERSRCHKELKNKWYVENLNDNTYEKQPSIHCGKVPVWINYEFTHKSHYTLSPRGCGEDCHRFYEALYLDSIPIVKKTNTSFDKMYNIFPCLIVNDWSDVTEDLLINNQNILYNKIVEFKTKYPNAFTDLQSIDELLQQT</sequence>
<dbReference type="EMBL" id="MN739967">
    <property type="protein sequence ID" value="QHT80329.1"/>
    <property type="molecule type" value="Genomic_DNA"/>
</dbReference>
<protein>
    <recommendedName>
        <fullName evidence="2">Exostosin GT47 domain-containing protein</fullName>
    </recommendedName>
</protein>
<dbReference type="AlphaFoldDB" id="A0A6C0HIK6"/>
<proteinExistence type="predicted"/>
<evidence type="ECO:0008006" key="2">
    <source>
        <dbReference type="Google" id="ProtNLM"/>
    </source>
</evidence>
<reference evidence="1" key="1">
    <citation type="journal article" date="2020" name="Nature">
        <title>Giant virus diversity and host interactions through global metagenomics.</title>
        <authorList>
            <person name="Schulz F."/>
            <person name="Roux S."/>
            <person name="Paez-Espino D."/>
            <person name="Jungbluth S."/>
            <person name="Walsh D.A."/>
            <person name="Denef V.J."/>
            <person name="McMahon K.D."/>
            <person name="Konstantinidis K.T."/>
            <person name="Eloe-Fadrosh E.A."/>
            <person name="Kyrpides N.C."/>
            <person name="Woyke T."/>
        </authorList>
    </citation>
    <scope>NUCLEOTIDE SEQUENCE</scope>
    <source>
        <strain evidence="1">GVMAG-M-3300023184-120</strain>
    </source>
</reference>
<accession>A0A6C0HIK6</accession>
<name>A0A6C0HIK6_9ZZZZ</name>